<gene>
    <name evidence="7 8" type="primary">ispD</name>
    <name evidence="8" type="ORF">Aargi30884_18580</name>
</gene>
<dbReference type="SUPFAM" id="SSF53448">
    <property type="entry name" value="Nucleotide-diphospho-sugar transferases"/>
    <property type="match status" value="1"/>
</dbReference>
<organism evidence="8 9">
    <name type="scientific">Amedibacterium intestinale</name>
    <dbReference type="NCBI Taxonomy" id="2583452"/>
    <lineage>
        <taxon>Bacteria</taxon>
        <taxon>Bacillati</taxon>
        <taxon>Bacillota</taxon>
        <taxon>Erysipelotrichia</taxon>
        <taxon>Erysipelotrichales</taxon>
        <taxon>Erysipelotrichaceae</taxon>
        <taxon>Amedibacterium</taxon>
    </lineage>
</organism>
<feature type="site" description="Positions MEP for the nucleophilic attack" evidence="7">
    <location>
        <position position="205"/>
    </location>
</feature>
<dbReference type="InterPro" id="IPR034683">
    <property type="entry name" value="IspD/TarI"/>
</dbReference>
<reference evidence="9" key="1">
    <citation type="submission" date="2019-05" db="EMBL/GenBank/DDBJ databases">
        <title>Complete genome sequencing of Absiella argi strain JCM 30884.</title>
        <authorList>
            <person name="Sakamoto M."/>
            <person name="Murakami T."/>
            <person name="Mori H."/>
        </authorList>
    </citation>
    <scope>NUCLEOTIDE SEQUENCE [LARGE SCALE GENOMIC DNA]</scope>
    <source>
        <strain evidence="9">JCM 30884</strain>
    </source>
</reference>
<comment type="pathway">
    <text evidence="2 7">Isoprenoid biosynthesis; isopentenyl diphosphate biosynthesis via DXP pathway; isopentenyl diphosphate from 1-deoxy-D-xylulose 5-phosphate: step 2/6.</text>
</comment>
<dbReference type="NCBIfam" id="TIGR00453">
    <property type="entry name" value="ispD"/>
    <property type="match status" value="1"/>
</dbReference>
<dbReference type="PROSITE" id="PS01295">
    <property type="entry name" value="ISPD"/>
    <property type="match status" value="1"/>
</dbReference>
<evidence type="ECO:0000256" key="3">
    <source>
        <dbReference type="ARBA" id="ARBA00009789"/>
    </source>
</evidence>
<dbReference type="GO" id="GO:0019288">
    <property type="term" value="P:isopentenyl diphosphate biosynthetic process, methylerythritol 4-phosphate pathway"/>
    <property type="evidence" value="ECO:0007669"/>
    <property type="project" value="UniProtKB-UniRule"/>
</dbReference>
<protein>
    <recommendedName>
        <fullName evidence="7">2-C-methyl-D-erythritol 4-phosphate cytidylyltransferase</fullName>
        <ecNumber evidence="7">2.7.7.60</ecNumber>
    </recommendedName>
    <alternativeName>
        <fullName evidence="7">4-diphosphocytidyl-2C-methyl-D-erythritol synthase</fullName>
    </alternativeName>
    <alternativeName>
        <fullName evidence="7">MEP cytidylyltransferase</fullName>
        <shortName evidence="7">MCT</shortName>
    </alternativeName>
</protein>
<feature type="site" description="Transition state stabilizer" evidence="7">
    <location>
        <position position="15"/>
    </location>
</feature>
<dbReference type="UniPathway" id="UPA00056">
    <property type="reaction ID" value="UER00093"/>
</dbReference>
<dbReference type="CDD" id="cd02516">
    <property type="entry name" value="CDP-ME_synthetase"/>
    <property type="match status" value="1"/>
</dbReference>
<dbReference type="RefSeq" id="WP_118277965.1">
    <property type="nucleotide sequence ID" value="NZ_AP019695.1"/>
</dbReference>
<feature type="site" description="Transition state stabilizer" evidence="7">
    <location>
        <position position="22"/>
    </location>
</feature>
<evidence type="ECO:0000313" key="9">
    <source>
        <dbReference type="Proteomes" id="UP000464754"/>
    </source>
</evidence>
<evidence type="ECO:0000256" key="2">
    <source>
        <dbReference type="ARBA" id="ARBA00004787"/>
    </source>
</evidence>
<comment type="similarity">
    <text evidence="3 7">Belongs to the IspD/TarI cytidylyltransferase family. IspD subfamily.</text>
</comment>
<dbReference type="InterPro" id="IPR050088">
    <property type="entry name" value="IspD/TarI_cytidylyltransf_bact"/>
</dbReference>
<evidence type="ECO:0000313" key="8">
    <source>
        <dbReference type="EMBL" id="BBK22955.1"/>
    </source>
</evidence>
<evidence type="ECO:0000256" key="4">
    <source>
        <dbReference type="ARBA" id="ARBA00022679"/>
    </source>
</evidence>
<dbReference type="EMBL" id="AP019695">
    <property type="protein sequence ID" value="BBK22955.1"/>
    <property type="molecule type" value="Genomic_DNA"/>
</dbReference>
<keyword evidence="5 7" id="KW-0548">Nucleotidyltransferase</keyword>
<keyword evidence="6 7" id="KW-0414">Isoprene biosynthesis</keyword>
<dbReference type="PANTHER" id="PTHR32125">
    <property type="entry name" value="2-C-METHYL-D-ERYTHRITOL 4-PHOSPHATE CYTIDYLYLTRANSFERASE, CHLOROPLASTIC"/>
    <property type="match status" value="1"/>
</dbReference>
<dbReference type="Pfam" id="PF01128">
    <property type="entry name" value="IspD"/>
    <property type="match status" value="1"/>
</dbReference>
<dbReference type="InterPro" id="IPR018294">
    <property type="entry name" value="ISPD_synthase_CS"/>
</dbReference>
<name>A0A6N4TKK1_9FIRM</name>
<keyword evidence="9" id="KW-1185">Reference proteome</keyword>
<evidence type="ECO:0000256" key="7">
    <source>
        <dbReference type="HAMAP-Rule" id="MF_00108"/>
    </source>
</evidence>
<dbReference type="PANTHER" id="PTHR32125:SF4">
    <property type="entry name" value="2-C-METHYL-D-ERYTHRITOL 4-PHOSPHATE CYTIDYLYLTRANSFERASE, CHLOROPLASTIC"/>
    <property type="match status" value="1"/>
</dbReference>
<comment type="catalytic activity">
    <reaction evidence="1 7">
        <text>2-C-methyl-D-erythritol 4-phosphate + CTP + H(+) = 4-CDP-2-C-methyl-D-erythritol + diphosphate</text>
        <dbReference type="Rhea" id="RHEA:13429"/>
        <dbReference type="ChEBI" id="CHEBI:15378"/>
        <dbReference type="ChEBI" id="CHEBI:33019"/>
        <dbReference type="ChEBI" id="CHEBI:37563"/>
        <dbReference type="ChEBI" id="CHEBI:57823"/>
        <dbReference type="ChEBI" id="CHEBI:58262"/>
        <dbReference type="EC" id="2.7.7.60"/>
    </reaction>
</comment>
<accession>A0A6N4TKK1</accession>
<dbReference type="InterPro" id="IPR029044">
    <property type="entry name" value="Nucleotide-diphossugar_trans"/>
</dbReference>
<dbReference type="GO" id="GO:0050518">
    <property type="term" value="F:2-C-methyl-D-erythritol 4-phosphate cytidylyltransferase activity"/>
    <property type="evidence" value="ECO:0007669"/>
    <property type="project" value="UniProtKB-UniRule"/>
</dbReference>
<proteinExistence type="inferred from homology"/>
<sequence>MEYTALVVAAGSGSRVGLGYNKMLYKLQNGNTILEETLQVFQQDARCHQIVVVASAQDMETFHEVCDEKNICIVEGGTTRQESVWNGLQKVNCSHVLIHDGARPWLSIDCIDRIVEKLETCNACLLMVPVKDTIKVVENGIVKHTPQRSTLWQAQTPQAFRTECIKEAFEVAFEKGIEATDDAQIMELCGKEKVEVVEGSYENQKVTTIEDLQGK</sequence>
<evidence type="ECO:0000256" key="5">
    <source>
        <dbReference type="ARBA" id="ARBA00022695"/>
    </source>
</evidence>
<evidence type="ECO:0000256" key="1">
    <source>
        <dbReference type="ARBA" id="ARBA00001282"/>
    </source>
</evidence>
<dbReference type="InterPro" id="IPR001228">
    <property type="entry name" value="IspD"/>
</dbReference>
<dbReference type="AlphaFoldDB" id="A0A6N4TKK1"/>
<dbReference type="FunFam" id="3.90.550.10:FF:000003">
    <property type="entry name" value="2-C-methyl-D-erythritol 4-phosphate cytidylyltransferase"/>
    <property type="match status" value="1"/>
</dbReference>
<dbReference type="HAMAP" id="MF_00108">
    <property type="entry name" value="IspD"/>
    <property type="match status" value="1"/>
</dbReference>
<dbReference type="EC" id="2.7.7.60" evidence="7"/>
<dbReference type="Gene3D" id="3.90.550.10">
    <property type="entry name" value="Spore Coat Polysaccharide Biosynthesis Protein SpsA, Chain A"/>
    <property type="match status" value="1"/>
</dbReference>
<evidence type="ECO:0000256" key="6">
    <source>
        <dbReference type="ARBA" id="ARBA00023229"/>
    </source>
</evidence>
<dbReference type="Proteomes" id="UP000464754">
    <property type="component" value="Chromosome"/>
</dbReference>
<comment type="function">
    <text evidence="7">Catalyzes the formation of 4-diphosphocytidyl-2-C-methyl-D-erythritol from CTP and 2-C-methyl-D-erythritol 4-phosphate (MEP).</text>
</comment>
<dbReference type="KEGG" id="aarg:Aargi30884_18580"/>
<feature type="site" description="Positions MEP for the nucleophilic attack" evidence="7">
    <location>
        <position position="148"/>
    </location>
</feature>
<keyword evidence="4 7" id="KW-0808">Transferase</keyword>